<dbReference type="EMBL" id="JADOGI010000003">
    <property type="protein sequence ID" value="MBF8184580.1"/>
    <property type="molecule type" value="Genomic_DNA"/>
</dbReference>
<dbReference type="InterPro" id="IPR002155">
    <property type="entry name" value="Thiolase"/>
</dbReference>
<proteinExistence type="predicted"/>
<accession>A0A931EVW3</accession>
<name>A0A931EVW3_9ACTN</name>
<dbReference type="Gene3D" id="3.40.47.10">
    <property type="match status" value="1"/>
</dbReference>
<feature type="domain" description="Thiolase C-terminal" evidence="1">
    <location>
        <begin position="237"/>
        <end position="379"/>
    </location>
</feature>
<dbReference type="PIRSF" id="PIRSF000429">
    <property type="entry name" value="Ac-CoA_Ac_transf"/>
    <property type="match status" value="1"/>
</dbReference>
<dbReference type="InterPro" id="IPR016039">
    <property type="entry name" value="Thiolase-like"/>
</dbReference>
<dbReference type="PANTHER" id="PTHR42870:SF1">
    <property type="entry name" value="NON-SPECIFIC LIPID-TRANSFER PROTEIN-LIKE 2"/>
    <property type="match status" value="1"/>
</dbReference>
<keyword evidence="3" id="KW-1185">Reference proteome</keyword>
<dbReference type="CDD" id="cd00829">
    <property type="entry name" value="SCP-x_thiolase"/>
    <property type="match status" value="1"/>
</dbReference>
<dbReference type="GO" id="GO:0016747">
    <property type="term" value="F:acyltransferase activity, transferring groups other than amino-acyl groups"/>
    <property type="evidence" value="ECO:0007669"/>
    <property type="project" value="InterPro"/>
</dbReference>
<dbReference type="Pfam" id="PF22691">
    <property type="entry name" value="Thiolase_C_1"/>
    <property type="match status" value="1"/>
</dbReference>
<dbReference type="SUPFAM" id="SSF53901">
    <property type="entry name" value="Thiolase-like"/>
    <property type="match status" value="2"/>
</dbReference>
<dbReference type="InterPro" id="IPR055140">
    <property type="entry name" value="Thiolase_C_2"/>
</dbReference>
<comment type="caution">
    <text evidence="2">The sequence shown here is derived from an EMBL/GenBank/DDBJ whole genome shotgun (WGS) entry which is preliminary data.</text>
</comment>
<dbReference type="Proteomes" id="UP000605361">
    <property type="component" value="Unassembled WGS sequence"/>
</dbReference>
<dbReference type="PANTHER" id="PTHR42870">
    <property type="entry name" value="ACETYL-COA C-ACETYLTRANSFERASE"/>
    <property type="match status" value="1"/>
</dbReference>
<gene>
    <name evidence="2" type="ORF">ITP53_02225</name>
</gene>
<evidence type="ECO:0000313" key="2">
    <source>
        <dbReference type="EMBL" id="MBF8184580.1"/>
    </source>
</evidence>
<organism evidence="2 3">
    <name type="scientific">Nonomuraea cypriaca</name>
    <dbReference type="NCBI Taxonomy" id="1187855"/>
    <lineage>
        <taxon>Bacteria</taxon>
        <taxon>Bacillati</taxon>
        <taxon>Actinomycetota</taxon>
        <taxon>Actinomycetes</taxon>
        <taxon>Streptosporangiales</taxon>
        <taxon>Streptosporangiaceae</taxon>
        <taxon>Nonomuraea</taxon>
    </lineage>
</organism>
<reference evidence="2" key="1">
    <citation type="submission" date="2020-11" db="EMBL/GenBank/DDBJ databases">
        <title>Whole-genome analyses of Nonomuraea sp. K274.</title>
        <authorList>
            <person name="Veyisoglu A."/>
        </authorList>
    </citation>
    <scope>NUCLEOTIDE SEQUENCE</scope>
    <source>
        <strain evidence="2">K274</strain>
    </source>
</reference>
<dbReference type="NCBIfam" id="NF004811">
    <property type="entry name" value="PRK06158.1"/>
    <property type="match status" value="1"/>
</dbReference>
<protein>
    <submittedName>
        <fullName evidence="2">Thiolase</fullName>
    </submittedName>
</protein>
<evidence type="ECO:0000259" key="1">
    <source>
        <dbReference type="Pfam" id="PF22691"/>
    </source>
</evidence>
<evidence type="ECO:0000313" key="3">
    <source>
        <dbReference type="Proteomes" id="UP000605361"/>
    </source>
</evidence>
<sequence length="384" mass="40237">MTRGSLRGEVAIVGIAEVDTFQSDGRSPVGLMAEASRQAITEAGLILGDIDGLFTSSAYYSMPSLTFSEYVGLHPRYTDSTAVGGCSFEAHVGHAAAAIRAGLCDYALITYGSTQRSDKGKLVSTAEWSPYEQPYGMWHPISPMAMIAQRHMHQYGTTSEQLAEVAVAARQWALRNPAAPYQTPLTVDDVLSSPVISSPLHKFDCCLVTDGGAALVLTSAERARDLPATPIYVLGFGEAADHRNVTGMPDLTTTRAEESAARAYAMAGVRPSEVDTAHVYDAFTISLLILLEDLGFCAKGEGGAFAGSGAIAPGGSLPLNTNGGGLSYTHPGMLGLFLLTEAVRQLRGQAGDRQMPGAAISMVHGMGLTLGAHASVVLGAERAL</sequence>
<dbReference type="AlphaFoldDB" id="A0A931EVW3"/>